<evidence type="ECO:0000259" key="3">
    <source>
        <dbReference type="Pfam" id="PF13340"/>
    </source>
</evidence>
<dbReference type="Pfam" id="PF13340">
    <property type="entry name" value="DUF4096"/>
    <property type="match status" value="1"/>
</dbReference>
<dbReference type="InterPro" id="IPR025161">
    <property type="entry name" value="IS402-like_dom"/>
</dbReference>
<reference evidence="4" key="1">
    <citation type="submission" date="2020-02" db="EMBL/GenBank/DDBJ databases">
        <authorList>
            <person name="Meier V. D."/>
        </authorList>
    </citation>
    <scope>NUCLEOTIDE SEQUENCE</scope>
    <source>
        <strain evidence="4">AVDCRST_MAG93</strain>
    </source>
</reference>
<feature type="domain" description="Insertion element IS402-like" evidence="3">
    <location>
        <begin position="15"/>
        <end position="87"/>
    </location>
</feature>
<keyword evidence="1" id="KW-0472">Membrane</keyword>
<feature type="transmembrane region" description="Helical" evidence="1">
    <location>
        <begin position="139"/>
        <end position="157"/>
    </location>
</feature>
<accession>A0A6J4NM68</accession>
<sequence>MEERCSHDTRYPSDMNDIEWNIIRPYVDVREHLGSPRTICLRCVINALFYKNKTGCQWQMLPHEYPHPSAVYWYLKKWTDNGAWKRINDDLVIRLRRKAGKEDSPSLVIIDSQSVKTTDVGGDVGFDGGKQVNGRKRHIAVDTLGLLLVIVVTAASVQEANSAVFLGPKMQGRFPRLQKILVDGGYKEKFIGWFLEHCQWIVEVATRREGARGFEVIPLRWIVERTFGWFNHFRGLSKDYEYHVDISESMVYLASIRIMLKRLSRRKSKIYQNANC</sequence>
<dbReference type="NCBIfam" id="NF033580">
    <property type="entry name" value="transpos_IS5_3"/>
    <property type="match status" value="1"/>
</dbReference>
<keyword evidence="1" id="KW-0812">Transmembrane</keyword>
<organism evidence="4">
    <name type="scientific">uncultured Chloroflexia bacterium</name>
    <dbReference type="NCBI Taxonomy" id="1672391"/>
    <lineage>
        <taxon>Bacteria</taxon>
        <taxon>Bacillati</taxon>
        <taxon>Chloroflexota</taxon>
        <taxon>Chloroflexia</taxon>
        <taxon>environmental samples</taxon>
    </lineage>
</organism>
<feature type="domain" description="Transposase IS4-like" evidence="2">
    <location>
        <begin position="104"/>
        <end position="254"/>
    </location>
</feature>
<dbReference type="Pfam" id="PF01609">
    <property type="entry name" value="DDE_Tnp_1"/>
    <property type="match status" value="1"/>
</dbReference>
<evidence type="ECO:0000259" key="2">
    <source>
        <dbReference type="Pfam" id="PF01609"/>
    </source>
</evidence>
<dbReference type="GO" id="GO:0004803">
    <property type="term" value="F:transposase activity"/>
    <property type="evidence" value="ECO:0007669"/>
    <property type="project" value="InterPro"/>
</dbReference>
<protein>
    <submittedName>
        <fullName evidence="4">Mobile element protein</fullName>
    </submittedName>
</protein>
<name>A0A6J4NM68_9CHLR</name>
<dbReference type="InterPro" id="IPR002559">
    <property type="entry name" value="Transposase_11"/>
</dbReference>
<dbReference type="PANTHER" id="PTHR30007:SF0">
    <property type="entry name" value="TRANSPOSASE"/>
    <property type="match status" value="1"/>
</dbReference>
<dbReference type="AlphaFoldDB" id="A0A6J4NM68"/>
<dbReference type="EMBL" id="CADCTR010003211">
    <property type="protein sequence ID" value="CAA9387832.1"/>
    <property type="molecule type" value="Genomic_DNA"/>
</dbReference>
<evidence type="ECO:0000313" key="4">
    <source>
        <dbReference type="EMBL" id="CAA9387832.1"/>
    </source>
</evidence>
<dbReference type="GO" id="GO:0006313">
    <property type="term" value="P:DNA transposition"/>
    <property type="evidence" value="ECO:0007669"/>
    <property type="project" value="InterPro"/>
</dbReference>
<dbReference type="PANTHER" id="PTHR30007">
    <property type="entry name" value="PHP DOMAIN PROTEIN"/>
    <property type="match status" value="1"/>
</dbReference>
<keyword evidence="1" id="KW-1133">Transmembrane helix</keyword>
<proteinExistence type="predicted"/>
<evidence type="ECO:0000256" key="1">
    <source>
        <dbReference type="SAM" id="Phobius"/>
    </source>
</evidence>
<gene>
    <name evidence="4" type="ORF">AVDCRST_MAG93-9565</name>
</gene>
<dbReference type="GO" id="GO:0003677">
    <property type="term" value="F:DNA binding"/>
    <property type="evidence" value="ECO:0007669"/>
    <property type="project" value="InterPro"/>
</dbReference>